<dbReference type="InterPro" id="IPR050564">
    <property type="entry name" value="F420-G6PD/mer"/>
</dbReference>
<feature type="domain" description="Luciferase-like" evidence="2">
    <location>
        <begin position="18"/>
        <end position="232"/>
    </location>
</feature>
<dbReference type="RefSeq" id="WP_203881105.1">
    <property type="nucleotide sequence ID" value="NZ_BAABHH010000002.1"/>
</dbReference>
<dbReference type="Proteomes" id="UP000630097">
    <property type="component" value="Unassembled WGS sequence"/>
</dbReference>
<dbReference type="Gene3D" id="3.20.20.30">
    <property type="entry name" value="Luciferase-like domain"/>
    <property type="match status" value="1"/>
</dbReference>
<dbReference type="PANTHER" id="PTHR43244:SF1">
    <property type="entry name" value="5,10-METHYLENETETRAHYDROMETHANOPTERIN REDUCTASE"/>
    <property type="match status" value="1"/>
</dbReference>
<reference evidence="3 4" key="1">
    <citation type="submission" date="2021-01" db="EMBL/GenBank/DDBJ databases">
        <title>Whole genome shotgun sequence of Planotetraspora kaengkrachanensis NBRC 104272.</title>
        <authorList>
            <person name="Komaki H."/>
            <person name="Tamura T."/>
        </authorList>
    </citation>
    <scope>NUCLEOTIDE SEQUENCE [LARGE SCALE GENOMIC DNA]</scope>
    <source>
        <strain evidence="3 4">NBRC 104272</strain>
    </source>
</reference>
<dbReference type="EMBL" id="BONV01000002">
    <property type="protein sequence ID" value="GIG77588.1"/>
    <property type="molecule type" value="Genomic_DNA"/>
</dbReference>
<evidence type="ECO:0000256" key="1">
    <source>
        <dbReference type="ARBA" id="ARBA00023002"/>
    </source>
</evidence>
<proteinExistence type="predicted"/>
<name>A0A8J3LQX7_9ACTN</name>
<dbReference type="GO" id="GO:0016705">
    <property type="term" value="F:oxidoreductase activity, acting on paired donors, with incorporation or reduction of molecular oxygen"/>
    <property type="evidence" value="ECO:0007669"/>
    <property type="project" value="InterPro"/>
</dbReference>
<dbReference type="PANTHER" id="PTHR43244">
    <property type="match status" value="1"/>
</dbReference>
<dbReference type="AlphaFoldDB" id="A0A8J3LQX7"/>
<dbReference type="SUPFAM" id="SSF51679">
    <property type="entry name" value="Bacterial luciferase-like"/>
    <property type="match status" value="1"/>
</dbReference>
<accession>A0A8J3LQX7</accession>
<dbReference type="InterPro" id="IPR036661">
    <property type="entry name" value="Luciferase-like_sf"/>
</dbReference>
<sequence length="312" mass="32912">MADYGAPLRFGLSVTPDAGDLPGLTELTHAAEAAGLDLVAIQDHPYQPAYFDTWTLITHLAARTSRVRFIPDVLNLALRPPAMLAKAAVTLDVLSGGRFDLAVGAGGYAPQVEAMGGAGLTGGALVAAAAESVQILRHTVDAALEGVTVTFSGDHHQVRGFHPGPAPAHRIPVWVGGLRPKMLALTGRYADGWICPINTGLPPEAVPDAQRIIDEAAAGAGRRPEDVRRLYNILGSIGPRTGGHGLNGPVESWVDTLTEWAVDLGFDSMIFWPASPSIDQVRLFADEVVPQVRRRVAELRRGAQGGGGEKIV</sequence>
<evidence type="ECO:0000313" key="4">
    <source>
        <dbReference type="Proteomes" id="UP000630097"/>
    </source>
</evidence>
<protein>
    <recommendedName>
        <fullName evidence="2">Luciferase-like domain-containing protein</fullName>
    </recommendedName>
</protein>
<comment type="caution">
    <text evidence="3">The sequence shown here is derived from an EMBL/GenBank/DDBJ whole genome shotgun (WGS) entry which is preliminary data.</text>
</comment>
<evidence type="ECO:0000259" key="2">
    <source>
        <dbReference type="Pfam" id="PF00296"/>
    </source>
</evidence>
<keyword evidence="4" id="KW-1185">Reference proteome</keyword>
<evidence type="ECO:0000313" key="3">
    <source>
        <dbReference type="EMBL" id="GIG77588.1"/>
    </source>
</evidence>
<organism evidence="3 4">
    <name type="scientific">Planotetraspora kaengkrachanensis</name>
    <dbReference type="NCBI Taxonomy" id="575193"/>
    <lineage>
        <taxon>Bacteria</taxon>
        <taxon>Bacillati</taxon>
        <taxon>Actinomycetota</taxon>
        <taxon>Actinomycetes</taxon>
        <taxon>Streptosporangiales</taxon>
        <taxon>Streptosporangiaceae</taxon>
        <taxon>Planotetraspora</taxon>
    </lineage>
</organism>
<dbReference type="InterPro" id="IPR011251">
    <property type="entry name" value="Luciferase-like_dom"/>
</dbReference>
<dbReference type="Pfam" id="PF00296">
    <property type="entry name" value="Bac_luciferase"/>
    <property type="match status" value="1"/>
</dbReference>
<keyword evidence="1" id="KW-0560">Oxidoreductase</keyword>
<gene>
    <name evidence="3" type="ORF">Pka01_07150</name>
</gene>